<name>A0ACD3RP22_LARCR</name>
<accession>A0ACD3RP22</accession>
<evidence type="ECO:0000313" key="1">
    <source>
        <dbReference type="EMBL" id="TMS20958.1"/>
    </source>
</evidence>
<proteinExistence type="predicted"/>
<evidence type="ECO:0000313" key="2">
    <source>
        <dbReference type="Proteomes" id="UP000793456"/>
    </source>
</evidence>
<dbReference type="Proteomes" id="UP000793456">
    <property type="component" value="Chromosome III"/>
</dbReference>
<keyword evidence="2" id="KW-1185">Reference proteome</keyword>
<gene>
    <name evidence="1" type="ORF">E3U43_014931</name>
</gene>
<dbReference type="EMBL" id="CM011676">
    <property type="protein sequence ID" value="TMS20958.1"/>
    <property type="molecule type" value="Genomic_DNA"/>
</dbReference>
<sequence length="508" mass="56994">MLTCADTPCFHGGKCREKDNGHAYTCECPAGYTGLNCEKKVDKCTSLQCANGGHCVNHGNFRLCSCRSGFTGLRCEININECARNPCANGSTCIDRINDYTCTCPAGYTGRHCDRPTDRCASQPCLNGGTCTTGAKGQPTCICPAHYSGPQCQSVPDVPSPNIGLESNDKLNLAAIGLGVGLVAVLVFFCMLVVVIRHIKKQRNKKQDSDTMNNLSKGDFQKENLISTLELKNNNKKIDLEVDCPREKSNHKHINHYHLDYKTSTGYKDELSLLDKDENCEKAIEEKKHLSRMYSERPECRISTICSSRDSMYQSVFVIAEEKNECIIATEDIIKEKSSLWIFGYGSLVWKPNFTYKRSKIGHIVGYKRRFWHGDDFYRGDKEKPGRVVTLVEDQEACTWGVAYEVADSQIEESLQYLNMREVVLGGYITEMVEFIPQEKGQAPLLALVYIATSDNPIYLGPASEKEIAAQISACRGNTGHNIEYLLRLAEFMRLYCPEVEDEHLFLY</sequence>
<organism evidence="1 2">
    <name type="scientific">Larimichthys crocea</name>
    <name type="common">Large yellow croaker</name>
    <name type="synonym">Pseudosciaena crocea</name>
    <dbReference type="NCBI Taxonomy" id="215358"/>
    <lineage>
        <taxon>Eukaryota</taxon>
        <taxon>Metazoa</taxon>
        <taxon>Chordata</taxon>
        <taxon>Craniata</taxon>
        <taxon>Vertebrata</taxon>
        <taxon>Euteleostomi</taxon>
        <taxon>Actinopterygii</taxon>
        <taxon>Neopterygii</taxon>
        <taxon>Teleostei</taxon>
        <taxon>Neoteleostei</taxon>
        <taxon>Acanthomorphata</taxon>
        <taxon>Eupercaria</taxon>
        <taxon>Sciaenidae</taxon>
        <taxon>Larimichthys</taxon>
    </lineage>
</organism>
<protein>
    <submittedName>
        <fullName evidence="1">Uncharacterized protein</fullName>
    </submittedName>
</protein>
<comment type="caution">
    <text evidence="1">The sequence shown here is derived from an EMBL/GenBank/DDBJ whole genome shotgun (WGS) entry which is preliminary data.</text>
</comment>
<reference evidence="1" key="1">
    <citation type="submission" date="2018-11" db="EMBL/GenBank/DDBJ databases">
        <title>The sequence and de novo assembly of Larimichthys crocea genome using PacBio and Hi-C technologies.</title>
        <authorList>
            <person name="Xu P."/>
            <person name="Chen B."/>
            <person name="Zhou Z."/>
            <person name="Ke Q."/>
            <person name="Wu Y."/>
            <person name="Bai H."/>
            <person name="Pu F."/>
        </authorList>
    </citation>
    <scope>NUCLEOTIDE SEQUENCE</scope>
    <source>
        <tissue evidence="1">Muscle</tissue>
    </source>
</reference>